<feature type="region of interest" description="Disordered" evidence="8">
    <location>
        <begin position="623"/>
        <end position="726"/>
    </location>
</feature>
<feature type="transmembrane region" description="Helical" evidence="9">
    <location>
        <begin position="882"/>
        <end position="904"/>
    </location>
</feature>
<feature type="compositionally biased region" description="Basic residues" evidence="8">
    <location>
        <begin position="1258"/>
        <end position="1267"/>
    </location>
</feature>
<evidence type="ECO:0000256" key="4">
    <source>
        <dbReference type="ARBA" id="ARBA00022842"/>
    </source>
</evidence>
<feature type="coiled-coil region" evidence="7">
    <location>
        <begin position="2082"/>
        <end position="2109"/>
    </location>
</feature>
<evidence type="ECO:0000256" key="1">
    <source>
        <dbReference type="ARBA" id="ARBA00004141"/>
    </source>
</evidence>
<evidence type="ECO:0000256" key="8">
    <source>
        <dbReference type="SAM" id="MobiDB-lite"/>
    </source>
</evidence>
<feature type="region of interest" description="Disordered" evidence="8">
    <location>
        <begin position="170"/>
        <end position="242"/>
    </location>
</feature>
<feature type="transmembrane region" description="Helical" evidence="9">
    <location>
        <begin position="2380"/>
        <end position="2405"/>
    </location>
</feature>
<dbReference type="InterPro" id="IPR032630">
    <property type="entry name" value="P_typ_ATPase_c"/>
</dbReference>
<feature type="domain" description="P-type ATPase C-terminal" evidence="11">
    <location>
        <begin position="2204"/>
        <end position="2455"/>
    </location>
</feature>
<dbReference type="InterPro" id="IPR001757">
    <property type="entry name" value="P_typ_ATPase"/>
</dbReference>
<feature type="compositionally biased region" description="Low complexity" evidence="8">
    <location>
        <begin position="170"/>
        <end position="199"/>
    </location>
</feature>
<dbReference type="PROSITE" id="PS00154">
    <property type="entry name" value="ATPASE_E1_E2"/>
    <property type="match status" value="1"/>
</dbReference>
<feature type="region of interest" description="Disordered" evidence="8">
    <location>
        <begin position="1993"/>
        <end position="2039"/>
    </location>
</feature>
<feature type="compositionally biased region" description="Basic and acidic residues" evidence="8">
    <location>
        <begin position="668"/>
        <end position="684"/>
    </location>
</feature>
<evidence type="ECO:0000313" key="13">
    <source>
        <dbReference type="Proteomes" id="UP000255414"/>
    </source>
</evidence>
<protein>
    <submittedName>
        <fullName evidence="12">Phospholipid_transporting_ATPase-like_protein_-__putative</fullName>
    </submittedName>
</protein>
<dbReference type="FunFam" id="3.40.50.1000:FF:000190">
    <property type="entry name" value="Phospholipid-transporting ATPase"/>
    <property type="match status" value="1"/>
</dbReference>
<name>A0A6L0WTJ6_LEIIN</name>
<keyword evidence="5 9" id="KW-1133">Transmembrane helix</keyword>
<dbReference type="GO" id="GO:0045332">
    <property type="term" value="P:phospholipid translocation"/>
    <property type="evidence" value="ECO:0007669"/>
    <property type="project" value="TreeGrafter"/>
</dbReference>
<dbReference type="NCBIfam" id="TIGR01494">
    <property type="entry name" value="ATPase_P-type"/>
    <property type="match status" value="1"/>
</dbReference>
<dbReference type="Proteomes" id="UP000255414">
    <property type="component" value="Chromosome 9"/>
</dbReference>
<dbReference type="Pfam" id="PF16209">
    <property type="entry name" value="PhoLip_ATPase_N"/>
    <property type="match status" value="1"/>
</dbReference>
<dbReference type="GO" id="GO:0016887">
    <property type="term" value="F:ATP hydrolysis activity"/>
    <property type="evidence" value="ECO:0007669"/>
    <property type="project" value="InterPro"/>
</dbReference>
<dbReference type="InterPro" id="IPR023214">
    <property type="entry name" value="HAD_sf"/>
</dbReference>
<keyword evidence="6 9" id="KW-0472">Membrane</keyword>
<feature type="compositionally biased region" description="Basic and acidic residues" evidence="8">
    <location>
        <begin position="1289"/>
        <end position="1308"/>
    </location>
</feature>
<evidence type="ECO:0000256" key="5">
    <source>
        <dbReference type="ARBA" id="ARBA00022989"/>
    </source>
</evidence>
<dbReference type="SUPFAM" id="SSF81653">
    <property type="entry name" value="Calcium ATPase, transduction domain A"/>
    <property type="match status" value="1"/>
</dbReference>
<dbReference type="SUPFAM" id="SSF81665">
    <property type="entry name" value="Calcium ATPase, transmembrane domain M"/>
    <property type="match status" value="1"/>
</dbReference>
<evidence type="ECO:0000256" key="7">
    <source>
        <dbReference type="SAM" id="Coils"/>
    </source>
</evidence>
<dbReference type="InterPro" id="IPR023299">
    <property type="entry name" value="ATPase_P-typ_cyto_dom_N"/>
</dbReference>
<dbReference type="Gene3D" id="3.40.1110.10">
    <property type="entry name" value="Calcium-transporting ATPase, cytoplasmic domain N"/>
    <property type="match status" value="2"/>
</dbReference>
<dbReference type="InterPro" id="IPR036412">
    <property type="entry name" value="HAD-like_sf"/>
</dbReference>
<feature type="transmembrane region" description="Helical" evidence="9">
    <location>
        <begin position="95"/>
        <end position="115"/>
    </location>
</feature>
<evidence type="ECO:0000256" key="3">
    <source>
        <dbReference type="ARBA" id="ARBA00022723"/>
    </source>
</evidence>
<dbReference type="InterPro" id="IPR018303">
    <property type="entry name" value="ATPase_P-typ_P_site"/>
</dbReference>
<proteinExistence type="predicted"/>
<feature type="compositionally biased region" description="Basic and acidic residues" evidence="8">
    <location>
        <begin position="228"/>
        <end position="242"/>
    </location>
</feature>
<dbReference type="PANTHER" id="PTHR24092">
    <property type="entry name" value="PROBABLE PHOSPHOLIPID-TRANSPORTING ATPASE"/>
    <property type="match status" value="1"/>
</dbReference>
<keyword evidence="3" id="KW-0479">Metal-binding</keyword>
<feature type="region of interest" description="Disordered" evidence="8">
    <location>
        <begin position="1647"/>
        <end position="1671"/>
    </location>
</feature>
<feature type="compositionally biased region" description="Polar residues" evidence="8">
    <location>
        <begin position="2015"/>
        <end position="2031"/>
    </location>
</feature>
<accession>A0A6L0WTJ6</accession>
<dbReference type="OMA" id="FWWRYLT"/>
<sequence length="2528" mass="271982">MGKVKASFGSLVAAIRSTVSCTSPGDNVIDDEDENNFMADNAKDGGASESGQPAFVEIDLLRSDRNRQRNFPDNSIRTAKYTLLTGLPLSLLYQFYKISNIYFLLVMIIALVPGASPINPFSSIVPLSFVIGAGIFKDLWEDCKRRRADRQANEMIVYVLRACAEVSSKGSTTASSSSSGTLTEKQNSTSDSDGAAAASLRVHGGHNHQQNPRRWRQRIVRVVSRPSSPREDTAVSRKKSYDGKGVHAVEEVEMTTYGRSCGASTTCPTALSLRRTSAQPQESATPDAATEPVVTFQPVRSCEVYPGDIMLFRLGEEVKADCLILNTSLPDGLTYIETANLDGETNAKTRRAKIQTVEALGTVEDVVEKALGVSPRNAAAVHARMNGIDAGPQDVWGVSGEAAAPAKVRVDCCDAFGGAHAVSTPERWMNASGGGTAATDAKRLDASLTTASPVALGKGSGWPMLSAKTVAAKGGDMVVPTAISESTFPPGDLHDYSPQHQHNSQTPVGRECPERKAAEHDSAAAIAERGAAPLCHQHEHSFSDQQKHFTSSSTTGVPLARSSTDLSAAVSGNFHSVASNVTSDMSPERILHQRLMTLKERLAEEGQLPMPLQLRQLSEHYERTVHSRTNSAGARVSSLHGCPHNSTNRAGESESLFDDDAHHHHRSRESQQRRVAEPRRRDGAGDAETAATGPGSGAGPRGQSRGFSAPNKPGVFHNEPLHGNHIADGSDRAFEAAPGVLPASGVVLISCPPTPDLSMWFGQLRLPSGEMVPLGIDQFIPRGCLIRNTDWVIGAVVYTGRHTKMLLNLRPKPHKVTNMTRRLNQMNVLFFAFNQVLIMLLCGLAIWSKRQLLRKVPGAKTDHSAWYIQWSLERYSDVSLFWWRYLTNFVLVSYLIPLSLYVTLEFNKAMQMLLIGADKRMAVFDEFTGAIKKARPKTSELNGQLGHVRYIFTDKTGTLTENLMTYVGGVVDGHTHSETEQPGGIGRALLRRSTAYTAGSVLTSVCPNSMGSARESSLRCDHHKHRRLSSSLGREASTLGDAAVADSLAGMRGESALVSADVAASNSSSCSAAGGGDQHSSNHPFQRLAAVMASHIAVDAHANGDDDTIRQSPRTVTAASPASLVATVDIGATSPHLPLSSSYQCGSGAFGRNAFPALGNAVPGADGNEPGGLGSLAGLRNINEAVLEREPLFCYLRAIALCHSVVCFPVDAVDGLADSQQAAENGKGAPQETKGHKDRRRDKDHNATAAAGECSAPQKRKNSHHHNRADDGAGKGAPRRRRGSASTADPDHSRARHQQSHETAHHAPDLVPLSKILSLNDISVGNFVEIPYAVPAGPAVCEDLEPYTASGTNSGRGVSMSAHDHLTRANTASFVTAAASADGRGQHQYHHHKTNTNSAVPAATTVDLGPLTKDIFNLSRNNTSLLHGRTSSTSWYQNRYFNRAMHNRNLSAHVSHDGGERNPTPAASPSTTMYPVGSAGEFAGQAATPAEAGGSAAVAAAEAAVPIAASDLEPFIDRSKIYEGQSLDEIALVNAARENGFSLFERTAKQIYIKALGRVMCYDIIAELDFTPQRKLMSILLQRRPDLDSEAAATSVAAGVSAHYHRRAPESSAAAAAAREASGLFAATASGVLPECGVASRPRQSQSHDGLCAFPAQGKKANGDGAASSLPGEDARLCRAKTTSAFTTLTAAELPLPLSRPRTVVLTSEAHESTAEQREEEDGNRSADGPAAKILPPHSILLPPPTKQQRVPHLGGSGVFTATPPPSSAQQLAHQPSGGGMSPYHDGFGSSAGFGVSAAAGAPASAPGKYLLLVKGADSSMMEIVNMQKRANVRVKDKMLKELDTMSQLGLRTLILGQRYLREEEVRGWLPIFNDAQCAMQDRSEKLHKAYALLEKDVDIVGATAVEDKLQEEVPQTLEFCIQASIVVWMLTGDKRETAVTIAHTSGLVKAGYTDYVCHLDVSDIIEEEALLQQKQRYKETCRRKAKDGIGDGVSSLENVSSSSSDADSALHSPVASTTTRAHLSGSSRMHSPQLPKALTQAGSVDHATVVSTASPLQETANTITGGDSIGAGTSIAVDAAQRFLMRKCARIEEQLKAAEDKCSEGQEVFDDRVVVIVVDGKTLDFIFQDCNRARRFFLLGSRCRSAVCCRMTPLQKAKVVRMFKRNANAVVLAIGDGANDVSMIQESSIGVGIMGLEGSQAELASDYALPKFRFLKRLLFVHGRFSVFREAHCVVYSLYKNVIVTVGMVSYQFYVGYSGQTLIDSWLLGMFSVFLCSLQPLMIGILDKDVEDELAESLPRLYPPLSRESMYFSCTYIIKWLVDGLIEGLIFFFFLMYTVGVQDNLYTHMTAAIEDYGATFFTMLVLVADLRAGTLVTYYMLPFALVIGLAIILVPALELAYAALHDLAGSNWFVHVANELYGTSGKFWLMLFFACGVLVVFTMASNMYIQLFAPWHNAGFAMRAARRSHHRIPHQHTKEELKAEYTRLLARCEELTKLQQKRKESAAKNSGAKGKTQMTTTAAAAAR</sequence>
<feature type="region of interest" description="Disordered" evidence="8">
    <location>
        <begin position="1453"/>
        <end position="1475"/>
    </location>
</feature>
<feature type="transmembrane region" description="Helical" evidence="9">
    <location>
        <begin position="2346"/>
        <end position="2368"/>
    </location>
</feature>
<feature type="region of interest" description="Disordered" evidence="8">
    <location>
        <begin position="2501"/>
        <end position="2528"/>
    </location>
</feature>
<feature type="transmembrane region" description="Helical" evidence="9">
    <location>
        <begin position="2428"/>
        <end position="2450"/>
    </location>
</feature>
<dbReference type="Gene3D" id="3.40.50.1000">
    <property type="entry name" value="HAD superfamily/HAD-like"/>
    <property type="match status" value="1"/>
</dbReference>
<feature type="compositionally biased region" description="Basic residues" evidence="8">
    <location>
        <begin position="203"/>
        <end position="219"/>
    </location>
</feature>
<feature type="domain" description="P-type ATPase N-terminal" evidence="10">
    <location>
        <begin position="63"/>
        <end position="124"/>
    </location>
</feature>
<feature type="region of interest" description="Disordered" evidence="8">
    <location>
        <begin position="1221"/>
        <end position="1308"/>
    </location>
</feature>
<evidence type="ECO:0000259" key="11">
    <source>
        <dbReference type="Pfam" id="PF16212"/>
    </source>
</evidence>
<comment type="subcellular location">
    <subcellularLocation>
        <location evidence="1">Membrane</location>
        <topology evidence="1">Multi-pass membrane protein</topology>
    </subcellularLocation>
</comment>
<keyword evidence="2 9" id="KW-0812">Transmembrane</keyword>
<evidence type="ECO:0000256" key="9">
    <source>
        <dbReference type="SAM" id="Phobius"/>
    </source>
</evidence>
<evidence type="ECO:0000313" key="12">
    <source>
        <dbReference type="EMBL" id="CAC9454618.1"/>
    </source>
</evidence>
<dbReference type="InterPro" id="IPR032631">
    <property type="entry name" value="P-type_ATPase_N"/>
</dbReference>
<dbReference type="Pfam" id="PF16212">
    <property type="entry name" value="PhoLip_ATPase_C"/>
    <property type="match status" value="1"/>
</dbReference>
<dbReference type="InterPro" id="IPR023298">
    <property type="entry name" value="ATPase_P-typ_TM_dom_sf"/>
</dbReference>
<feature type="compositionally biased region" description="Low complexity" evidence="8">
    <location>
        <begin position="1994"/>
        <end position="2013"/>
    </location>
</feature>
<evidence type="ECO:0000256" key="6">
    <source>
        <dbReference type="ARBA" id="ARBA00023136"/>
    </source>
</evidence>
<dbReference type="GO" id="GO:0140326">
    <property type="term" value="F:ATPase-coupled intramembrane lipid transporter activity"/>
    <property type="evidence" value="ECO:0007669"/>
    <property type="project" value="TreeGrafter"/>
</dbReference>
<feature type="region of interest" description="Disordered" evidence="8">
    <location>
        <begin position="1709"/>
        <end position="1780"/>
    </location>
</feature>
<keyword evidence="4" id="KW-0460">Magnesium</keyword>
<evidence type="ECO:0000259" key="10">
    <source>
        <dbReference type="Pfam" id="PF16209"/>
    </source>
</evidence>
<reference evidence="12" key="1">
    <citation type="submission" date="2020-06" db="EMBL/GenBank/DDBJ databases">
        <authorList>
            <person name="Gonzalez-de la Fuente S."/>
            <person name="Peiro-Pastor R."/>
            <person name="Rastrojo A."/>
            <person name="Moreno J."/>
            <person name="Carrasco-Ramiro F."/>
            <person name="Requena JM."/>
            <person name="Aguado B."/>
        </authorList>
    </citation>
    <scope>NUCLEOTIDE SEQUENCE</scope>
</reference>
<keyword evidence="7" id="KW-0175">Coiled coil</keyword>
<dbReference type="PANTHER" id="PTHR24092:SF51">
    <property type="entry name" value="ATPASE, PUTATIVE-RELATED"/>
    <property type="match status" value="1"/>
</dbReference>
<gene>
    <name evidence="12" type="ORF">LINF_090015100</name>
</gene>
<organism evidence="12 13">
    <name type="scientific">Leishmania infantum</name>
    <dbReference type="NCBI Taxonomy" id="5671"/>
    <lineage>
        <taxon>Eukaryota</taxon>
        <taxon>Discoba</taxon>
        <taxon>Euglenozoa</taxon>
        <taxon>Kinetoplastea</taxon>
        <taxon>Metakinetoplastina</taxon>
        <taxon>Trypanosomatida</taxon>
        <taxon>Trypanosomatidae</taxon>
        <taxon>Leishmaniinae</taxon>
        <taxon>Leishmania</taxon>
    </lineage>
</organism>
<dbReference type="GO" id="GO:0005886">
    <property type="term" value="C:plasma membrane"/>
    <property type="evidence" value="ECO:0007669"/>
    <property type="project" value="TreeGrafter"/>
</dbReference>
<dbReference type="InterPro" id="IPR008250">
    <property type="entry name" value="ATPase_P-typ_transduc_dom_A_sf"/>
</dbReference>
<dbReference type="SUPFAM" id="SSF56784">
    <property type="entry name" value="HAD-like"/>
    <property type="match status" value="1"/>
</dbReference>
<feature type="transmembrane region" description="Helical" evidence="9">
    <location>
        <begin position="828"/>
        <end position="847"/>
    </location>
</feature>
<dbReference type="Gene3D" id="2.70.150.10">
    <property type="entry name" value="Calcium-transporting ATPase, cytoplasmic transduction domain A"/>
    <property type="match status" value="1"/>
</dbReference>
<dbReference type="GO" id="GO:0046872">
    <property type="term" value="F:metal ion binding"/>
    <property type="evidence" value="ECO:0007669"/>
    <property type="project" value="UniProtKB-KW"/>
</dbReference>
<dbReference type="GO" id="GO:0005524">
    <property type="term" value="F:ATP binding"/>
    <property type="evidence" value="ECO:0007669"/>
    <property type="project" value="InterPro"/>
</dbReference>
<dbReference type="FunFam" id="2.70.150.10:FF:000147">
    <property type="entry name" value="Phospholipid transporting ATPase-like protein, putative"/>
    <property type="match status" value="1"/>
</dbReference>
<evidence type="ECO:0000256" key="2">
    <source>
        <dbReference type="ARBA" id="ARBA00022692"/>
    </source>
</evidence>
<feature type="transmembrane region" description="Helical" evidence="9">
    <location>
        <begin position="2318"/>
        <end position="2340"/>
    </location>
</feature>
<dbReference type="EMBL" id="LR812942">
    <property type="protein sequence ID" value="CAC9454618.1"/>
    <property type="molecule type" value="Genomic_DNA"/>
</dbReference>